<dbReference type="Proteomes" id="UP000634919">
    <property type="component" value="Unassembled WGS sequence"/>
</dbReference>
<proteinExistence type="inferred from homology"/>
<keyword evidence="4" id="KW-1185">Reference proteome</keyword>
<accession>A0ABR8SBP8</accession>
<feature type="domain" description="YCII-related" evidence="2">
    <location>
        <begin position="1"/>
        <end position="85"/>
    </location>
</feature>
<dbReference type="PANTHER" id="PTHR33606">
    <property type="entry name" value="PROTEIN YCII"/>
    <property type="match status" value="1"/>
</dbReference>
<organism evidence="3 4">
    <name type="scientific">Comamonas avium</name>
    <dbReference type="NCBI Taxonomy" id="2762231"/>
    <lineage>
        <taxon>Bacteria</taxon>
        <taxon>Pseudomonadati</taxon>
        <taxon>Pseudomonadota</taxon>
        <taxon>Betaproteobacteria</taxon>
        <taxon>Burkholderiales</taxon>
        <taxon>Comamonadaceae</taxon>
        <taxon>Comamonas</taxon>
    </lineage>
</organism>
<gene>
    <name evidence="3" type="ORF">H9646_10365</name>
</gene>
<dbReference type="SUPFAM" id="SSF54909">
    <property type="entry name" value="Dimeric alpha+beta barrel"/>
    <property type="match status" value="1"/>
</dbReference>
<sequence length="100" mass="11154">MHYLLTYQYTDDYLVRRNLFRNEHLRHAWAAQARGELLLGGAAGDPPSSAVLVFSCDSAHTVEQFVQADPYVVHGLVRSHTVQPWATVVGKEASTPVHPQ</sequence>
<comment type="caution">
    <text evidence="3">The sequence shown here is derived from an EMBL/GenBank/DDBJ whole genome shotgun (WGS) entry which is preliminary data.</text>
</comment>
<comment type="similarity">
    <text evidence="1">Belongs to the YciI family.</text>
</comment>
<dbReference type="InterPro" id="IPR011008">
    <property type="entry name" value="Dimeric_a/b-barrel"/>
</dbReference>
<dbReference type="InterPro" id="IPR051807">
    <property type="entry name" value="Sec-metab_biosynth-assoc"/>
</dbReference>
<dbReference type="PANTHER" id="PTHR33606:SF3">
    <property type="entry name" value="PROTEIN YCII"/>
    <property type="match status" value="1"/>
</dbReference>
<dbReference type="RefSeq" id="WP_191723305.1">
    <property type="nucleotide sequence ID" value="NZ_JACSQK010000005.1"/>
</dbReference>
<name>A0ABR8SBP8_9BURK</name>
<reference evidence="3 4" key="1">
    <citation type="submission" date="2020-08" db="EMBL/GenBank/DDBJ databases">
        <title>A Genomic Blueprint of the Chicken Gut Microbiome.</title>
        <authorList>
            <person name="Gilroy R."/>
            <person name="Ravi A."/>
            <person name="Getino M."/>
            <person name="Pursley I."/>
            <person name="Horton D.L."/>
            <person name="Alikhan N.-F."/>
            <person name="Baker D."/>
            <person name="Gharbi K."/>
            <person name="Hall N."/>
            <person name="Watson M."/>
            <person name="Adriaenssens E.M."/>
            <person name="Foster-Nyarko E."/>
            <person name="Jarju S."/>
            <person name="Secka A."/>
            <person name="Antonio M."/>
            <person name="Oren A."/>
            <person name="Chaudhuri R."/>
            <person name="La Ragione R.M."/>
            <person name="Hildebrand F."/>
            <person name="Pallen M.J."/>
        </authorList>
    </citation>
    <scope>NUCLEOTIDE SEQUENCE [LARGE SCALE GENOMIC DNA]</scope>
    <source>
        <strain evidence="3 4">Sa2CVA6</strain>
    </source>
</reference>
<dbReference type="EMBL" id="JACSQK010000005">
    <property type="protein sequence ID" value="MBD7960892.1"/>
    <property type="molecule type" value="Genomic_DNA"/>
</dbReference>
<dbReference type="Pfam" id="PF03795">
    <property type="entry name" value="YCII"/>
    <property type="match status" value="1"/>
</dbReference>
<dbReference type="Gene3D" id="3.30.70.1060">
    <property type="entry name" value="Dimeric alpha+beta barrel"/>
    <property type="match status" value="1"/>
</dbReference>
<dbReference type="NCBIfam" id="NF009508">
    <property type="entry name" value="PRK12866.1"/>
    <property type="match status" value="1"/>
</dbReference>
<dbReference type="InterPro" id="IPR005545">
    <property type="entry name" value="YCII"/>
</dbReference>
<evidence type="ECO:0000313" key="4">
    <source>
        <dbReference type="Proteomes" id="UP000634919"/>
    </source>
</evidence>
<evidence type="ECO:0000313" key="3">
    <source>
        <dbReference type="EMBL" id="MBD7960892.1"/>
    </source>
</evidence>
<protein>
    <submittedName>
        <fullName evidence="3">YciI family protein</fullName>
    </submittedName>
</protein>
<evidence type="ECO:0000256" key="1">
    <source>
        <dbReference type="ARBA" id="ARBA00007689"/>
    </source>
</evidence>
<evidence type="ECO:0000259" key="2">
    <source>
        <dbReference type="Pfam" id="PF03795"/>
    </source>
</evidence>